<comment type="caution">
    <text evidence="2">The sequence shown here is derived from an EMBL/GenBank/DDBJ whole genome shotgun (WGS) entry which is preliminary data.</text>
</comment>
<evidence type="ECO:0000313" key="2">
    <source>
        <dbReference type="EMBL" id="MCB2410095.1"/>
    </source>
</evidence>
<sequence>MARFYYLIFPVFLLLLASPAVRATHIVGGELDLQYQSGSRYQINLNLYFDAVYGNPGALDNSLSVGIFEKGTDRRMQNIIMPLVSNTDVAYSDIACTRPILGTHRIRYSTVIELPADKYTNPTGYYAAVERCCRNNSIRNIRNPGNAGQTYYLEFPAVMRGGKPFINSTPRIFPPLSDYACLGELFYYEFGGQDVDGDSLVYELSTPLNGHSSTAEPKPNQAEPQPYSSIQWMPGLDELKQIPGNPALTVNRFTGRLQVRPSQLGLYVFGVKCSEYRKGEKISEVRRDFQLLVEDCPKNIKPTMSVLMPGTKKAYQPGKDVLVLGPTTTRCLTLRFTDPDPSSRLSLSMHPVNFSAPIPAFSITQGTVRTAGFPDTLVSQLCFPNCLNTKGKVYLLDVIVADNGCSLPKRDTVRVAFTGIPDPNDPPVVATTAGPGLPLHVRIGDLVTFQVTGQDADADPVTLEMTGRGFAPASVGATMVQNTTGANVRGTFTWRVPCPTTDKFLYEFEFGAAASPCADRQVSPPLVVPIQIDYTNAPPTFTASDTVTVVKRHLGEPFTMTLEGLDTDQDALTMTASSEGLSMAAAGMRFTAQNGTGKSTGVFEWNPTCEGVDRTDMAVTFRLQEATCRPVAKTRMLRFELLRPEAPPFMPANIFTPNNDKLNDFFELPTLPPDFCESRLANIKIFSRWGNMVYQTTNRTFKWDGGGLPAGVYFLLIEFTDKSFKGTVTIAP</sequence>
<proteinExistence type="predicted"/>
<name>A0ABS8AV47_9BACT</name>
<dbReference type="NCBIfam" id="TIGR04131">
    <property type="entry name" value="Bac_Flav_CTERM"/>
    <property type="match status" value="1"/>
</dbReference>
<dbReference type="Pfam" id="PF13585">
    <property type="entry name" value="CHU_C"/>
    <property type="match status" value="1"/>
</dbReference>
<protein>
    <submittedName>
        <fullName evidence="2">Gliding motility-associated C-terminal domain-containing protein</fullName>
    </submittedName>
</protein>
<keyword evidence="3" id="KW-1185">Reference proteome</keyword>
<evidence type="ECO:0000256" key="1">
    <source>
        <dbReference type="SAM" id="SignalP"/>
    </source>
</evidence>
<evidence type="ECO:0000313" key="3">
    <source>
        <dbReference type="Proteomes" id="UP001165296"/>
    </source>
</evidence>
<dbReference type="EMBL" id="JAJADR010000006">
    <property type="protein sequence ID" value="MCB2410095.1"/>
    <property type="molecule type" value="Genomic_DNA"/>
</dbReference>
<dbReference type="InterPro" id="IPR026341">
    <property type="entry name" value="T9SS_type_B"/>
</dbReference>
<feature type="chain" id="PRO_5045444850" evidence="1">
    <location>
        <begin position="23"/>
        <end position="732"/>
    </location>
</feature>
<reference evidence="2" key="1">
    <citation type="submission" date="2021-10" db="EMBL/GenBank/DDBJ databases">
        <authorList>
            <person name="Dean J.D."/>
            <person name="Kim M.K."/>
            <person name="Newey C.N."/>
            <person name="Stoker T.S."/>
            <person name="Thompson D.W."/>
            <person name="Grose J.H."/>
        </authorList>
    </citation>
    <scope>NUCLEOTIDE SEQUENCE</scope>
    <source>
        <strain evidence="2">BT178</strain>
    </source>
</reference>
<keyword evidence="1" id="KW-0732">Signal</keyword>
<gene>
    <name evidence="2" type="ORF">LGH74_19045</name>
</gene>
<dbReference type="Proteomes" id="UP001165296">
    <property type="component" value="Unassembled WGS sequence"/>
</dbReference>
<dbReference type="RefSeq" id="WP_226178070.1">
    <property type="nucleotide sequence ID" value="NZ_JAJADR010000006.1"/>
</dbReference>
<accession>A0ABS8AV47</accession>
<organism evidence="2 3">
    <name type="scientific">Hymenobacter lucidus</name>
    <dbReference type="NCBI Taxonomy" id="2880930"/>
    <lineage>
        <taxon>Bacteria</taxon>
        <taxon>Pseudomonadati</taxon>
        <taxon>Bacteroidota</taxon>
        <taxon>Cytophagia</taxon>
        <taxon>Cytophagales</taxon>
        <taxon>Hymenobacteraceae</taxon>
        <taxon>Hymenobacter</taxon>
    </lineage>
</organism>
<feature type="signal peptide" evidence="1">
    <location>
        <begin position="1"/>
        <end position="22"/>
    </location>
</feature>